<reference evidence="11 12" key="1">
    <citation type="submission" date="2018-11" db="EMBL/GenBank/DDBJ databases">
        <title>Genomic Encyclopedia of Type Strains, Phase IV (KMG-IV): sequencing the most valuable type-strain genomes for metagenomic binning, comparative biology and taxonomic classification.</title>
        <authorList>
            <person name="Goeker M."/>
        </authorList>
    </citation>
    <scope>NUCLEOTIDE SEQUENCE [LARGE SCALE GENOMIC DNA]</scope>
    <source>
        <strain evidence="11 12">DSM 5900</strain>
    </source>
</reference>
<dbReference type="Pfam" id="PF00072">
    <property type="entry name" value="Response_reg"/>
    <property type="match status" value="1"/>
</dbReference>
<dbReference type="InterPro" id="IPR001610">
    <property type="entry name" value="PAC"/>
</dbReference>
<dbReference type="Pfam" id="PF13185">
    <property type="entry name" value="GAF_2"/>
    <property type="match status" value="1"/>
</dbReference>
<dbReference type="AlphaFoldDB" id="A0A3N1MAD2"/>
<dbReference type="InterPro" id="IPR029016">
    <property type="entry name" value="GAF-like_dom_sf"/>
</dbReference>
<feature type="domain" description="Response regulatory" evidence="8">
    <location>
        <begin position="702"/>
        <end position="818"/>
    </location>
</feature>
<dbReference type="SMART" id="SM00091">
    <property type="entry name" value="PAS"/>
    <property type="match status" value="1"/>
</dbReference>
<proteinExistence type="predicted"/>
<dbReference type="InterPro" id="IPR013655">
    <property type="entry name" value="PAS_fold_3"/>
</dbReference>
<dbReference type="PANTHER" id="PTHR43065:SF49">
    <property type="entry name" value="HISTIDINE KINASE"/>
    <property type="match status" value="1"/>
</dbReference>
<dbReference type="InterPro" id="IPR003018">
    <property type="entry name" value="GAF"/>
</dbReference>
<dbReference type="InterPro" id="IPR000700">
    <property type="entry name" value="PAS-assoc_C"/>
</dbReference>
<dbReference type="Proteomes" id="UP000278222">
    <property type="component" value="Unassembled WGS sequence"/>
</dbReference>
<dbReference type="SUPFAM" id="SSF55874">
    <property type="entry name" value="ATPase domain of HSP90 chaperone/DNA topoisomerase II/histidine kinase"/>
    <property type="match status" value="1"/>
</dbReference>
<dbReference type="Pfam" id="PF00512">
    <property type="entry name" value="HisKA"/>
    <property type="match status" value="1"/>
</dbReference>
<dbReference type="SUPFAM" id="SSF47384">
    <property type="entry name" value="Homodimeric domain of signal transducing histidine kinase"/>
    <property type="match status" value="1"/>
</dbReference>
<dbReference type="InterPro" id="IPR036890">
    <property type="entry name" value="HATPase_C_sf"/>
</dbReference>
<dbReference type="PROSITE" id="PS50109">
    <property type="entry name" value="HIS_KIN"/>
    <property type="match status" value="1"/>
</dbReference>
<dbReference type="Gene3D" id="3.30.450.40">
    <property type="match status" value="1"/>
</dbReference>
<dbReference type="Pfam" id="PF08447">
    <property type="entry name" value="PAS_3"/>
    <property type="match status" value="1"/>
</dbReference>
<accession>A0A3N1MAD2</accession>
<dbReference type="PROSITE" id="PS50110">
    <property type="entry name" value="RESPONSE_REGULATORY"/>
    <property type="match status" value="1"/>
</dbReference>
<keyword evidence="12" id="KW-1185">Reference proteome</keyword>
<dbReference type="InterPro" id="IPR005467">
    <property type="entry name" value="His_kinase_dom"/>
</dbReference>
<keyword evidence="5" id="KW-0418">Kinase</keyword>
<sequence>MAANAGPAAKAPPEPAVAGIDAAKTAILESIASGAPMQVVLSEIALAIERLSPGAIASVILLSADGLRLRHGAAPNLPDAFCQAVDGLPIGPSVGSCGTALYTGEPVLVADIEASPLWREYRSLARTCGLRACWSVPVRSPSGAMAASFALYHREVRSAGPRDLALMTTFANLTAIAVERGHAIESLRESEQRFQAIAAATADVVWDWDLRTDTIWWRDDFEQTFGHAAASVATGSGWMGFIHPEDRRRVTDDIRATITARRPSWRAEFRFLHGDGRVLDVENRGGLVLDADGRPNRFVGGMSDITERKRQQHALRERIKELRCLYRVLELTSDPSRPAADICADIAHSLPASLLHEHLAVARVQCEGTEHVCGSWQSPAASLRVVISSAGAETGFVEVGYREAPPHPASQDDPFLPEERALVEAVAAHIARMLDSRRLATRLMQSERLGAVGELTGGVAHDFNNLLTVILGNTELLVDALADRPALARMAEVTHTAAERGADLIQRLLAFARRQTLASKPTQIDALIGGMGDMLARTLGGHVEMRITHAADLWPALIDSAQLENAVLNLCINARDAMPAGGRLTIELANVRLDGAYAGWNEDVTPGDYVLVAVSDTGTGMSAGVLARAFEPFYTTKETGRGSGLGLSMVYGFARQSRGHVKIYSEPGQGTTVKLYLPRATAGADAQADAERQPALPMGRESVLLVEDDDLVREHVAGQLRSLGYAVTAMRIGRDALEALRSDAPFDLLFTDVVMPGGLNGPQLAAHARRVRPDLPVLFTSGYTDNAIVHHGHLEPGVHLLNKPYRRSQLAEKVRQVLDGPLTAPK</sequence>
<dbReference type="GO" id="GO:0000155">
    <property type="term" value="F:phosphorelay sensor kinase activity"/>
    <property type="evidence" value="ECO:0007669"/>
    <property type="project" value="InterPro"/>
</dbReference>
<dbReference type="Gene3D" id="1.10.287.130">
    <property type="match status" value="1"/>
</dbReference>
<evidence type="ECO:0000259" key="8">
    <source>
        <dbReference type="PROSITE" id="PS50110"/>
    </source>
</evidence>
<evidence type="ECO:0000259" key="7">
    <source>
        <dbReference type="PROSITE" id="PS50109"/>
    </source>
</evidence>
<evidence type="ECO:0000313" key="11">
    <source>
        <dbReference type="EMBL" id="ROP99656.1"/>
    </source>
</evidence>
<evidence type="ECO:0000256" key="5">
    <source>
        <dbReference type="ARBA" id="ARBA00022777"/>
    </source>
</evidence>
<feature type="domain" description="PAC" evidence="10">
    <location>
        <begin position="265"/>
        <end position="317"/>
    </location>
</feature>
<organism evidence="11 12">
    <name type="scientific">Stella humosa</name>
    <dbReference type="NCBI Taxonomy" id="94"/>
    <lineage>
        <taxon>Bacteria</taxon>
        <taxon>Pseudomonadati</taxon>
        <taxon>Pseudomonadota</taxon>
        <taxon>Alphaproteobacteria</taxon>
        <taxon>Rhodospirillales</taxon>
        <taxon>Stellaceae</taxon>
        <taxon>Stella</taxon>
    </lineage>
</organism>
<name>A0A3N1MAD2_9PROT</name>
<dbReference type="SMART" id="SM00448">
    <property type="entry name" value="REC"/>
    <property type="match status" value="1"/>
</dbReference>
<dbReference type="SUPFAM" id="SSF55781">
    <property type="entry name" value="GAF domain-like"/>
    <property type="match status" value="1"/>
</dbReference>
<dbReference type="SMART" id="SM00388">
    <property type="entry name" value="HisKA"/>
    <property type="match status" value="1"/>
</dbReference>
<dbReference type="NCBIfam" id="TIGR00229">
    <property type="entry name" value="sensory_box"/>
    <property type="match status" value="1"/>
</dbReference>
<dbReference type="SMART" id="SM00387">
    <property type="entry name" value="HATPase_c"/>
    <property type="match status" value="1"/>
</dbReference>
<comment type="catalytic activity">
    <reaction evidence="1">
        <text>ATP + protein L-histidine = ADP + protein N-phospho-L-histidine.</text>
        <dbReference type="EC" id="2.7.13.3"/>
    </reaction>
</comment>
<dbReference type="Pfam" id="PF02518">
    <property type="entry name" value="HATPase_c"/>
    <property type="match status" value="1"/>
</dbReference>
<dbReference type="InterPro" id="IPR000014">
    <property type="entry name" value="PAS"/>
</dbReference>
<dbReference type="InterPro" id="IPR001789">
    <property type="entry name" value="Sig_transdc_resp-reg_receiver"/>
</dbReference>
<dbReference type="PRINTS" id="PR00344">
    <property type="entry name" value="BCTRLSENSOR"/>
</dbReference>
<dbReference type="SMART" id="SM00065">
    <property type="entry name" value="GAF"/>
    <property type="match status" value="1"/>
</dbReference>
<feature type="domain" description="Histidine kinase" evidence="7">
    <location>
        <begin position="458"/>
        <end position="681"/>
    </location>
</feature>
<dbReference type="PROSITE" id="PS50113">
    <property type="entry name" value="PAC"/>
    <property type="match status" value="1"/>
</dbReference>
<dbReference type="CDD" id="cd18161">
    <property type="entry name" value="REC_hyHK_blue-like"/>
    <property type="match status" value="1"/>
</dbReference>
<dbReference type="CDD" id="cd00082">
    <property type="entry name" value="HisKA"/>
    <property type="match status" value="1"/>
</dbReference>
<protein>
    <recommendedName>
        <fullName evidence="2">histidine kinase</fullName>
        <ecNumber evidence="2">2.7.13.3</ecNumber>
    </recommendedName>
</protein>
<dbReference type="SUPFAM" id="SSF52172">
    <property type="entry name" value="CheY-like"/>
    <property type="match status" value="1"/>
</dbReference>
<dbReference type="InterPro" id="IPR011006">
    <property type="entry name" value="CheY-like_superfamily"/>
</dbReference>
<keyword evidence="4" id="KW-0808">Transferase</keyword>
<comment type="caution">
    <text evidence="11">The sequence shown here is derived from an EMBL/GenBank/DDBJ whole genome shotgun (WGS) entry which is preliminary data.</text>
</comment>
<dbReference type="InterPro" id="IPR003594">
    <property type="entry name" value="HATPase_dom"/>
</dbReference>
<dbReference type="SMART" id="SM00086">
    <property type="entry name" value="PAC"/>
    <property type="match status" value="1"/>
</dbReference>
<feature type="modified residue" description="4-aspartylphosphate" evidence="6">
    <location>
        <position position="752"/>
    </location>
</feature>
<dbReference type="Gene3D" id="3.30.565.10">
    <property type="entry name" value="Histidine kinase-like ATPase, C-terminal domain"/>
    <property type="match status" value="1"/>
</dbReference>
<keyword evidence="3 6" id="KW-0597">Phosphoprotein</keyword>
<dbReference type="PANTHER" id="PTHR43065">
    <property type="entry name" value="SENSOR HISTIDINE KINASE"/>
    <property type="match status" value="1"/>
</dbReference>
<dbReference type="Gene3D" id="3.30.450.20">
    <property type="entry name" value="PAS domain"/>
    <property type="match status" value="1"/>
</dbReference>
<evidence type="ECO:0000313" key="12">
    <source>
        <dbReference type="Proteomes" id="UP000278222"/>
    </source>
</evidence>
<evidence type="ECO:0000256" key="3">
    <source>
        <dbReference type="ARBA" id="ARBA00022553"/>
    </source>
</evidence>
<gene>
    <name evidence="11" type="ORF">EDC65_1440</name>
</gene>
<dbReference type="SUPFAM" id="SSF55785">
    <property type="entry name" value="PYP-like sensor domain (PAS domain)"/>
    <property type="match status" value="1"/>
</dbReference>
<dbReference type="OrthoDB" id="9796100at2"/>
<evidence type="ECO:0000256" key="6">
    <source>
        <dbReference type="PROSITE-ProRule" id="PRU00169"/>
    </source>
</evidence>
<dbReference type="EC" id="2.7.13.3" evidence="2"/>
<dbReference type="CDD" id="cd00130">
    <property type="entry name" value="PAS"/>
    <property type="match status" value="1"/>
</dbReference>
<dbReference type="InterPro" id="IPR004358">
    <property type="entry name" value="Sig_transdc_His_kin-like_C"/>
</dbReference>
<dbReference type="InterPro" id="IPR003661">
    <property type="entry name" value="HisK_dim/P_dom"/>
</dbReference>
<evidence type="ECO:0000256" key="1">
    <source>
        <dbReference type="ARBA" id="ARBA00000085"/>
    </source>
</evidence>
<dbReference type="Gene3D" id="3.40.50.2300">
    <property type="match status" value="1"/>
</dbReference>
<evidence type="ECO:0000259" key="10">
    <source>
        <dbReference type="PROSITE" id="PS50113"/>
    </source>
</evidence>
<dbReference type="CDD" id="cd16919">
    <property type="entry name" value="HATPase_CckA-like"/>
    <property type="match status" value="1"/>
</dbReference>
<dbReference type="InterPro" id="IPR036097">
    <property type="entry name" value="HisK_dim/P_sf"/>
</dbReference>
<dbReference type="PROSITE" id="PS50112">
    <property type="entry name" value="PAS"/>
    <property type="match status" value="1"/>
</dbReference>
<dbReference type="EMBL" id="RJKX01000013">
    <property type="protein sequence ID" value="ROP99656.1"/>
    <property type="molecule type" value="Genomic_DNA"/>
</dbReference>
<evidence type="ECO:0000256" key="2">
    <source>
        <dbReference type="ARBA" id="ARBA00012438"/>
    </source>
</evidence>
<evidence type="ECO:0000259" key="9">
    <source>
        <dbReference type="PROSITE" id="PS50112"/>
    </source>
</evidence>
<dbReference type="InterPro" id="IPR035965">
    <property type="entry name" value="PAS-like_dom_sf"/>
</dbReference>
<evidence type="ECO:0000256" key="4">
    <source>
        <dbReference type="ARBA" id="ARBA00022679"/>
    </source>
</evidence>
<dbReference type="RefSeq" id="WP_123689025.1">
    <property type="nucleotide sequence ID" value="NZ_AP019700.1"/>
</dbReference>
<feature type="domain" description="PAS" evidence="9">
    <location>
        <begin position="190"/>
        <end position="261"/>
    </location>
</feature>